<reference evidence="2" key="1">
    <citation type="submission" date="2020-02" db="EMBL/GenBank/DDBJ databases">
        <authorList>
            <person name="Meier V. D."/>
        </authorList>
    </citation>
    <scope>NUCLEOTIDE SEQUENCE</scope>
    <source>
        <strain evidence="2">AVDCRST_MAG02</strain>
    </source>
</reference>
<feature type="region of interest" description="Disordered" evidence="1">
    <location>
        <begin position="18"/>
        <end position="48"/>
    </location>
</feature>
<protein>
    <submittedName>
        <fullName evidence="2">Uncharacterized protein</fullName>
    </submittedName>
</protein>
<proteinExistence type="predicted"/>
<sequence>MLLGSLSRPCEAGFALAPLRPRGVESLKDEEGGKSRGKSRQAQPLLTT</sequence>
<evidence type="ECO:0000313" key="2">
    <source>
        <dbReference type="EMBL" id="CAA9448429.1"/>
    </source>
</evidence>
<organism evidence="2">
    <name type="scientific">uncultured Rubrobacteraceae bacterium</name>
    <dbReference type="NCBI Taxonomy" id="349277"/>
    <lineage>
        <taxon>Bacteria</taxon>
        <taxon>Bacillati</taxon>
        <taxon>Actinomycetota</taxon>
        <taxon>Rubrobacteria</taxon>
        <taxon>Rubrobacterales</taxon>
        <taxon>Rubrobacteraceae</taxon>
        <taxon>environmental samples</taxon>
    </lineage>
</organism>
<dbReference type="AlphaFoldDB" id="A0A6J4QLL6"/>
<gene>
    <name evidence="2" type="ORF">AVDCRST_MAG02-642</name>
</gene>
<feature type="compositionally biased region" description="Basic and acidic residues" evidence="1">
    <location>
        <begin position="22"/>
        <end position="34"/>
    </location>
</feature>
<name>A0A6J4QLL6_9ACTN</name>
<dbReference type="EMBL" id="CADCVH010000020">
    <property type="protein sequence ID" value="CAA9448429.1"/>
    <property type="molecule type" value="Genomic_DNA"/>
</dbReference>
<evidence type="ECO:0000256" key="1">
    <source>
        <dbReference type="SAM" id="MobiDB-lite"/>
    </source>
</evidence>
<accession>A0A6J4QLL6</accession>